<accession>A0A0E9PXU8</accession>
<dbReference type="AlphaFoldDB" id="A0A0E9PXU8"/>
<proteinExistence type="predicted"/>
<reference evidence="1" key="2">
    <citation type="journal article" date="2015" name="Fish Shellfish Immunol.">
        <title>Early steps in the European eel (Anguilla anguilla)-Vibrio vulnificus interaction in the gills: Role of the RtxA13 toxin.</title>
        <authorList>
            <person name="Callol A."/>
            <person name="Pajuelo D."/>
            <person name="Ebbesson L."/>
            <person name="Teles M."/>
            <person name="MacKenzie S."/>
            <person name="Amaro C."/>
        </authorList>
    </citation>
    <scope>NUCLEOTIDE SEQUENCE</scope>
</reference>
<name>A0A0E9PXU8_ANGAN</name>
<reference evidence="1" key="1">
    <citation type="submission" date="2014-11" db="EMBL/GenBank/DDBJ databases">
        <authorList>
            <person name="Amaro Gonzalez C."/>
        </authorList>
    </citation>
    <scope>NUCLEOTIDE SEQUENCE</scope>
</reference>
<organism evidence="1">
    <name type="scientific">Anguilla anguilla</name>
    <name type="common">European freshwater eel</name>
    <name type="synonym">Muraena anguilla</name>
    <dbReference type="NCBI Taxonomy" id="7936"/>
    <lineage>
        <taxon>Eukaryota</taxon>
        <taxon>Metazoa</taxon>
        <taxon>Chordata</taxon>
        <taxon>Craniata</taxon>
        <taxon>Vertebrata</taxon>
        <taxon>Euteleostomi</taxon>
        <taxon>Actinopterygii</taxon>
        <taxon>Neopterygii</taxon>
        <taxon>Teleostei</taxon>
        <taxon>Anguilliformes</taxon>
        <taxon>Anguillidae</taxon>
        <taxon>Anguilla</taxon>
    </lineage>
</organism>
<dbReference type="EMBL" id="GBXM01099136">
    <property type="protein sequence ID" value="JAH09441.1"/>
    <property type="molecule type" value="Transcribed_RNA"/>
</dbReference>
<sequence>MVIGSIKRSRCVGHTYSLLQLIRI</sequence>
<protein>
    <submittedName>
        <fullName evidence="1">Uncharacterized protein</fullName>
    </submittedName>
</protein>
<evidence type="ECO:0000313" key="1">
    <source>
        <dbReference type="EMBL" id="JAH09441.1"/>
    </source>
</evidence>